<reference evidence="2" key="2">
    <citation type="journal article" date="2007" name="Science">
        <title>Draft genome sequence of the sexually transmitted pathogen Trichomonas vaginalis.</title>
        <authorList>
            <person name="Carlton J.M."/>
            <person name="Hirt R.P."/>
            <person name="Silva J.C."/>
            <person name="Delcher A.L."/>
            <person name="Schatz M."/>
            <person name="Zhao Q."/>
            <person name="Wortman J.R."/>
            <person name="Bidwell S.L."/>
            <person name="Alsmark U.C.M."/>
            <person name="Besteiro S."/>
            <person name="Sicheritz-Ponten T."/>
            <person name="Noel C.J."/>
            <person name="Dacks J.B."/>
            <person name="Foster P.G."/>
            <person name="Simillion C."/>
            <person name="Van de Peer Y."/>
            <person name="Miranda-Saavedra D."/>
            <person name="Barton G.J."/>
            <person name="Westrop G.D."/>
            <person name="Mueller S."/>
            <person name="Dessi D."/>
            <person name="Fiori P.L."/>
            <person name="Ren Q."/>
            <person name="Paulsen I."/>
            <person name="Zhang H."/>
            <person name="Bastida-Corcuera F.D."/>
            <person name="Simoes-Barbosa A."/>
            <person name="Brown M.T."/>
            <person name="Hayes R.D."/>
            <person name="Mukherjee M."/>
            <person name="Okumura C.Y."/>
            <person name="Schneider R."/>
            <person name="Smith A.J."/>
            <person name="Vanacova S."/>
            <person name="Villalvazo M."/>
            <person name="Haas B.J."/>
            <person name="Pertea M."/>
            <person name="Feldblyum T.V."/>
            <person name="Utterback T.R."/>
            <person name="Shu C.L."/>
            <person name="Osoegawa K."/>
            <person name="de Jong P.J."/>
            <person name="Hrdy I."/>
            <person name="Horvathova L."/>
            <person name="Zubacova Z."/>
            <person name="Dolezal P."/>
            <person name="Malik S.B."/>
            <person name="Logsdon J.M. Jr."/>
            <person name="Henze K."/>
            <person name="Gupta A."/>
            <person name="Wang C.C."/>
            <person name="Dunne R.L."/>
            <person name="Upcroft J.A."/>
            <person name="Upcroft P."/>
            <person name="White O."/>
            <person name="Salzberg S.L."/>
            <person name="Tang P."/>
            <person name="Chiu C.-H."/>
            <person name="Lee Y.-S."/>
            <person name="Embley T.M."/>
            <person name="Coombs G.H."/>
            <person name="Mottram J.C."/>
            <person name="Tachezy J."/>
            <person name="Fraser-Liggett C.M."/>
            <person name="Johnson P.J."/>
        </authorList>
    </citation>
    <scope>NUCLEOTIDE SEQUENCE [LARGE SCALE GENOMIC DNA]</scope>
    <source>
        <strain evidence="2">G3</strain>
    </source>
</reference>
<dbReference type="EMBL" id="DS113270">
    <property type="protein sequence ID" value="EAY14426.1"/>
    <property type="molecule type" value="Genomic_DNA"/>
</dbReference>
<dbReference type="RefSeq" id="XP_001326649.1">
    <property type="nucleotide sequence ID" value="XM_001326614.1"/>
</dbReference>
<proteinExistence type="predicted"/>
<reference evidence="2" key="1">
    <citation type="submission" date="2006-10" db="EMBL/GenBank/DDBJ databases">
        <authorList>
            <person name="Amadeo P."/>
            <person name="Zhao Q."/>
            <person name="Wortman J."/>
            <person name="Fraser-Liggett C."/>
            <person name="Carlton J."/>
        </authorList>
    </citation>
    <scope>NUCLEOTIDE SEQUENCE</scope>
    <source>
        <strain evidence="2">G3</strain>
    </source>
</reference>
<dbReference type="VEuPathDB" id="TrichDB:TVAG_426190"/>
<dbReference type="VEuPathDB" id="TrichDB:TVAGG3_0850770"/>
<keyword evidence="3" id="KW-1185">Reference proteome</keyword>
<dbReference type="SMR" id="A2DYN6"/>
<dbReference type="AlphaFoldDB" id="A2DYN6"/>
<evidence type="ECO:0000313" key="2">
    <source>
        <dbReference type="EMBL" id="EAY14426.1"/>
    </source>
</evidence>
<organism evidence="2 3">
    <name type="scientific">Trichomonas vaginalis (strain ATCC PRA-98 / G3)</name>
    <dbReference type="NCBI Taxonomy" id="412133"/>
    <lineage>
        <taxon>Eukaryota</taxon>
        <taxon>Metamonada</taxon>
        <taxon>Parabasalia</taxon>
        <taxon>Trichomonadida</taxon>
        <taxon>Trichomonadidae</taxon>
        <taxon>Trichomonas</taxon>
    </lineage>
</organism>
<sequence length="393" mass="45991">MADIPGNEKTAEPETELSDADIAKLASDLKISQLTHENQELSTKLKEMSQEKDKIQEELNKLREEKNEDISLENIEGSLKVLTDENARLNKEITSLKSSLSTFKETTEANQKTTEQYNNLNKQYLNLKEDHRSLTIANNEQEMQFVQIKDELAKANEKIKQNSVVIDALNGQLSITKKELQDITDENKNLQQKISELQIKNNNYELKISQLQIKEKELSESEKRYFYLNNSNQRLNEEYTKLKFQYEIKVKEIISTTNLYQEKLSEKEQIIHQLNDKLYEINTLQRAQSRSFDSNSVVVNYTKTKNLERSCKTLSNQVDNLKKQNTRLKAKLNSSDSLKKQVLIKEHENAQLQEEYSRFKNTAYKDIARLQENTRIERNQYEQKIQALTSPRK</sequence>
<feature type="coiled-coil region" evidence="1">
    <location>
        <begin position="304"/>
        <end position="355"/>
    </location>
</feature>
<feature type="coiled-coil region" evidence="1">
    <location>
        <begin position="31"/>
        <end position="221"/>
    </location>
</feature>
<dbReference type="InParanoid" id="A2DYN6"/>
<evidence type="ECO:0000256" key="1">
    <source>
        <dbReference type="SAM" id="Coils"/>
    </source>
</evidence>
<evidence type="ECO:0000313" key="3">
    <source>
        <dbReference type="Proteomes" id="UP000001542"/>
    </source>
</evidence>
<name>A2DYN6_TRIV3</name>
<accession>A2DYN6</accession>
<protein>
    <submittedName>
        <fullName evidence="2">Uncharacterized protein</fullName>
    </submittedName>
</protein>
<keyword evidence="1" id="KW-0175">Coiled coil</keyword>
<dbReference type="KEGG" id="tva:4772413"/>
<dbReference type="Proteomes" id="UP000001542">
    <property type="component" value="Unassembled WGS sequence"/>
</dbReference>
<gene>
    <name evidence="2" type="ORF">TVAG_426190</name>
</gene>